<keyword evidence="7 8" id="KW-0862">Zinc</keyword>
<protein>
    <recommendedName>
        <fullName evidence="8">Ribonuclease Z</fullName>
        <shortName evidence="8">RNase Z</shortName>
        <ecNumber evidence="8">3.1.26.11</ecNumber>
    </recommendedName>
    <alternativeName>
        <fullName evidence="8">tRNA 3 endonuclease</fullName>
    </alternativeName>
    <alternativeName>
        <fullName evidence="8">tRNase Z</fullName>
    </alternativeName>
</protein>
<keyword evidence="4 8" id="KW-0479">Metal-binding</keyword>
<evidence type="ECO:0000256" key="3">
    <source>
        <dbReference type="ARBA" id="ARBA00022722"/>
    </source>
</evidence>
<proteinExistence type="inferred from homology"/>
<gene>
    <name evidence="8 10" type="primary">rnz</name>
    <name evidence="10" type="ORF">QT711_02760</name>
</gene>
<evidence type="ECO:0000256" key="6">
    <source>
        <dbReference type="ARBA" id="ARBA00022801"/>
    </source>
</evidence>
<evidence type="ECO:0000256" key="4">
    <source>
        <dbReference type="ARBA" id="ARBA00022723"/>
    </source>
</evidence>
<feature type="binding site" evidence="8">
    <location>
        <position position="270"/>
    </location>
    <ligand>
        <name>Zn(2+)</name>
        <dbReference type="ChEBI" id="CHEBI:29105"/>
        <label>2</label>
        <note>catalytic</note>
    </ligand>
</feature>
<dbReference type="Gene3D" id="3.60.15.10">
    <property type="entry name" value="Ribonuclease Z/Hydroxyacylglutathione hydrolase-like"/>
    <property type="match status" value="1"/>
</dbReference>
<feature type="binding site" evidence="8">
    <location>
        <position position="68"/>
    </location>
    <ligand>
        <name>Zn(2+)</name>
        <dbReference type="ChEBI" id="CHEBI:29105"/>
        <label>2</label>
        <note>catalytic</note>
    </ligand>
</feature>
<evidence type="ECO:0000259" key="9">
    <source>
        <dbReference type="SMART" id="SM00849"/>
    </source>
</evidence>
<dbReference type="InterPro" id="IPR036866">
    <property type="entry name" value="RibonucZ/Hydroxyglut_hydro"/>
</dbReference>
<keyword evidence="2 8" id="KW-0819">tRNA processing</keyword>
<evidence type="ECO:0000313" key="10">
    <source>
        <dbReference type="EMBL" id="MDW0112090.1"/>
    </source>
</evidence>
<dbReference type="RefSeq" id="WP_317941987.1">
    <property type="nucleotide sequence ID" value="NZ_JAUBDI010000002.1"/>
</dbReference>
<dbReference type="EMBL" id="JAUBDI010000002">
    <property type="protein sequence ID" value="MDW0112090.1"/>
    <property type="molecule type" value="Genomic_DNA"/>
</dbReference>
<keyword evidence="5 8" id="KW-0255">Endonuclease</keyword>
<name>A0ABU4G709_9BACL</name>
<dbReference type="InterPro" id="IPR013471">
    <property type="entry name" value="RNase_Z/BN"/>
</dbReference>
<dbReference type="NCBIfam" id="TIGR02651">
    <property type="entry name" value="RNase_Z"/>
    <property type="match status" value="1"/>
</dbReference>
<comment type="cofactor">
    <cofactor evidence="8">
        <name>Zn(2+)</name>
        <dbReference type="ChEBI" id="CHEBI:29105"/>
    </cofactor>
    <text evidence="8">Binds 2 Zn(2+) ions.</text>
</comment>
<keyword evidence="6 8" id="KW-0378">Hydrolase</keyword>
<comment type="subunit">
    <text evidence="1 8">Homodimer.</text>
</comment>
<dbReference type="Proteomes" id="UP001282284">
    <property type="component" value="Unassembled WGS sequence"/>
</dbReference>
<comment type="caution">
    <text evidence="10">The sequence shown here is derived from an EMBL/GenBank/DDBJ whole genome shotgun (WGS) entry which is preliminary data.</text>
</comment>
<comment type="similarity">
    <text evidence="8">Belongs to the RNase Z family.</text>
</comment>
<evidence type="ECO:0000313" key="11">
    <source>
        <dbReference type="Proteomes" id="UP001282284"/>
    </source>
</evidence>
<organism evidence="10 11">
    <name type="scientific">Sporosarcina saromensis</name>
    <dbReference type="NCBI Taxonomy" id="359365"/>
    <lineage>
        <taxon>Bacteria</taxon>
        <taxon>Bacillati</taxon>
        <taxon>Bacillota</taxon>
        <taxon>Bacilli</taxon>
        <taxon>Bacillales</taxon>
        <taxon>Caryophanaceae</taxon>
        <taxon>Sporosarcina</taxon>
    </lineage>
</organism>
<dbReference type="SUPFAM" id="SSF56281">
    <property type="entry name" value="Metallo-hydrolase/oxidoreductase"/>
    <property type="match status" value="1"/>
</dbReference>
<comment type="function">
    <text evidence="8">Zinc phosphodiesterase, which displays some tRNA 3'-processing endonuclease activity. Probably involved in tRNA maturation, by removing a 3'-trailer from precursor tRNA.</text>
</comment>
<dbReference type="GO" id="GO:0042781">
    <property type="term" value="F:3'-tRNA processing endoribonuclease activity"/>
    <property type="evidence" value="ECO:0007669"/>
    <property type="project" value="UniProtKB-EC"/>
</dbReference>
<dbReference type="PANTHER" id="PTHR46018">
    <property type="entry name" value="ZINC PHOSPHODIESTERASE ELAC PROTEIN 1"/>
    <property type="match status" value="1"/>
</dbReference>
<dbReference type="PANTHER" id="PTHR46018:SF2">
    <property type="entry name" value="ZINC PHOSPHODIESTERASE ELAC PROTEIN 1"/>
    <property type="match status" value="1"/>
</dbReference>
<accession>A0ABU4G709</accession>
<dbReference type="NCBIfam" id="NF000801">
    <property type="entry name" value="PRK00055.1-3"/>
    <property type="match status" value="1"/>
</dbReference>
<dbReference type="InterPro" id="IPR001279">
    <property type="entry name" value="Metallo-B-lactamas"/>
</dbReference>
<feature type="active site" description="Proton acceptor" evidence="8">
    <location>
        <position position="67"/>
    </location>
</feature>
<dbReference type="SMART" id="SM00849">
    <property type="entry name" value="Lactamase_B"/>
    <property type="match status" value="1"/>
</dbReference>
<feature type="binding site" evidence="8">
    <location>
        <position position="67"/>
    </location>
    <ligand>
        <name>Zn(2+)</name>
        <dbReference type="ChEBI" id="CHEBI:29105"/>
        <label>2</label>
        <note>catalytic</note>
    </ligand>
</feature>
<feature type="domain" description="Metallo-beta-lactamase" evidence="9">
    <location>
        <begin position="18"/>
        <end position="270"/>
    </location>
</feature>
<evidence type="ECO:0000256" key="7">
    <source>
        <dbReference type="ARBA" id="ARBA00022833"/>
    </source>
</evidence>
<keyword evidence="3 8" id="KW-0540">Nuclease</keyword>
<keyword evidence="11" id="KW-1185">Reference proteome</keyword>
<feature type="binding site" evidence="8">
    <location>
        <position position="212"/>
    </location>
    <ligand>
        <name>Zn(2+)</name>
        <dbReference type="ChEBI" id="CHEBI:29105"/>
        <label>2</label>
        <note>catalytic</note>
    </ligand>
</feature>
<reference evidence="10 11" key="1">
    <citation type="submission" date="2023-06" db="EMBL/GenBank/DDBJ databases">
        <title>Sporosarcina sp. nov., isolated from Korean traditional fermented seafood 'Jeotgal'.</title>
        <authorList>
            <person name="Yang A.I."/>
            <person name="Shin N.-R."/>
        </authorList>
    </citation>
    <scope>NUCLEOTIDE SEQUENCE [LARGE SCALE GENOMIC DNA]</scope>
    <source>
        <strain evidence="10 11">KCTC13119</strain>
    </source>
</reference>
<feature type="binding site" evidence="8">
    <location>
        <position position="141"/>
    </location>
    <ligand>
        <name>Zn(2+)</name>
        <dbReference type="ChEBI" id="CHEBI:29105"/>
        <label>1</label>
        <note>catalytic</note>
    </ligand>
</feature>
<dbReference type="CDD" id="cd07717">
    <property type="entry name" value="RNaseZ_ZiPD-like_MBL-fold"/>
    <property type="match status" value="1"/>
</dbReference>
<feature type="binding site" evidence="8">
    <location>
        <position position="65"/>
    </location>
    <ligand>
        <name>Zn(2+)</name>
        <dbReference type="ChEBI" id="CHEBI:29105"/>
        <label>1</label>
        <note>catalytic</note>
    </ligand>
</feature>
<dbReference type="EC" id="3.1.26.11" evidence="8"/>
<dbReference type="Pfam" id="PF23023">
    <property type="entry name" value="Anti-Pycsar_Apyc1"/>
    <property type="match status" value="1"/>
</dbReference>
<feature type="binding site" evidence="8">
    <location>
        <position position="63"/>
    </location>
    <ligand>
        <name>Zn(2+)</name>
        <dbReference type="ChEBI" id="CHEBI:29105"/>
        <label>1</label>
        <note>catalytic</note>
    </ligand>
</feature>
<comment type="catalytic activity">
    <reaction evidence="8">
        <text>Endonucleolytic cleavage of RNA, removing extra 3' nucleotides from tRNA precursor, generating 3' termini of tRNAs. A 3'-hydroxy group is left at the tRNA terminus and a 5'-phosphoryl group is left at the trailer molecule.</text>
        <dbReference type="EC" id="3.1.26.11"/>
    </reaction>
</comment>
<dbReference type="HAMAP" id="MF_01818">
    <property type="entry name" value="RNase_Z_BN"/>
    <property type="match status" value="1"/>
</dbReference>
<feature type="binding site" evidence="8">
    <location>
        <position position="212"/>
    </location>
    <ligand>
        <name>Zn(2+)</name>
        <dbReference type="ChEBI" id="CHEBI:29105"/>
        <label>1</label>
        <note>catalytic</note>
    </ligand>
</feature>
<evidence type="ECO:0000256" key="1">
    <source>
        <dbReference type="ARBA" id="ARBA00011738"/>
    </source>
</evidence>
<evidence type="ECO:0000256" key="2">
    <source>
        <dbReference type="ARBA" id="ARBA00022694"/>
    </source>
</evidence>
<sequence length="313" mass="34840">MELIFLGTGAGMPSKQRNTSSVVLNLSAEKEGYWMFDCGEATQHQLLRTSIKPRKINKIFITHLHGDHLFGLPGFLGSRSFLGGEEKLTIYGPVGIKQWIEVTMHITRTHLTYPLDIIEVQEGGVLFENDHFTVTTKELQHVIQCFGFRIEQKPLPGKLFIEKAFEAGVPKGPLLKRLKEGEDVRLDDGTIVYSKDVTGEAQKGFTVAILGDTRICSAAKELAQDANILVHEATFDMETGDLAKEYGHSTIGHAAQTAKEANVDVLIANHISARFMPSDLAKLKEQGQSIFPELLIAEDFSHYEWKNGFLESK</sequence>
<evidence type="ECO:0000256" key="5">
    <source>
        <dbReference type="ARBA" id="ARBA00022759"/>
    </source>
</evidence>
<evidence type="ECO:0000256" key="8">
    <source>
        <dbReference type="HAMAP-Rule" id="MF_01818"/>
    </source>
</evidence>